<dbReference type="InterPro" id="IPR043502">
    <property type="entry name" value="DNA/RNA_pol_sf"/>
</dbReference>
<evidence type="ECO:0000259" key="7">
    <source>
        <dbReference type="Pfam" id="PF06817"/>
    </source>
</evidence>
<dbReference type="PANTHER" id="PTHR41694">
    <property type="entry name" value="ENDOGENOUS RETROVIRUS GROUP K MEMBER POL PROTEIN"/>
    <property type="match status" value="1"/>
</dbReference>
<proteinExistence type="predicted"/>
<dbReference type="SUPFAM" id="SSF56672">
    <property type="entry name" value="DNA/RNA polymerases"/>
    <property type="match status" value="1"/>
</dbReference>
<dbReference type="GO" id="GO:0003964">
    <property type="term" value="F:RNA-directed DNA polymerase activity"/>
    <property type="evidence" value="ECO:0007669"/>
    <property type="project" value="UniProtKB-KW"/>
</dbReference>
<name>A0A7K8K916_9AVES</name>
<dbReference type="Gene3D" id="3.30.70.270">
    <property type="match status" value="1"/>
</dbReference>
<evidence type="ECO:0000313" key="9">
    <source>
        <dbReference type="Proteomes" id="UP000533896"/>
    </source>
</evidence>
<feature type="domain" description="Reverse transcriptase thumb" evidence="7">
    <location>
        <begin position="15"/>
        <end position="71"/>
    </location>
</feature>
<dbReference type="InterPro" id="IPR010661">
    <property type="entry name" value="RVT_thumb"/>
</dbReference>
<accession>A0A7K8K916</accession>
<feature type="non-terminal residue" evidence="8">
    <location>
        <position position="1"/>
    </location>
</feature>
<keyword evidence="3" id="KW-0540">Nuclease</keyword>
<dbReference type="InterPro" id="IPR043128">
    <property type="entry name" value="Rev_trsase/Diguanyl_cyclase"/>
</dbReference>
<evidence type="ECO:0000256" key="5">
    <source>
        <dbReference type="ARBA" id="ARBA00022801"/>
    </source>
</evidence>
<evidence type="ECO:0000256" key="4">
    <source>
        <dbReference type="ARBA" id="ARBA00022759"/>
    </source>
</evidence>
<feature type="non-terminal residue" evidence="8">
    <location>
        <position position="71"/>
    </location>
</feature>
<keyword evidence="5" id="KW-0378">Hydrolase</keyword>
<dbReference type="GO" id="GO:0016787">
    <property type="term" value="F:hydrolase activity"/>
    <property type="evidence" value="ECO:0007669"/>
    <property type="project" value="UniProtKB-KW"/>
</dbReference>
<evidence type="ECO:0000313" key="8">
    <source>
        <dbReference type="EMBL" id="NXE13567.1"/>
    </source>
</evidence>
<dbReference type="Proteomes" id="UP000533896">
    <property type="component" value="Unassembled WGS sequence"/>
</dbReference>
<gene>
    <name evidence="8" type="primary">Ervk6_0</name>
    <name evidence="8" type="ORF">LOPRUF_R14818</name>
</gene>
<keyword evidence="6" id="KW-0695">RNA-directed DNA polymerase</keyword>
<keyword evidence="1" id="KW-0808">Transferase</keyword>
<reference evidence="8 9" key="1">
    <citation type="submission" date="2019-09" db="EMBL/GenBank/DDBJ databases">
        <title>Bird 10,000 Genomes (B10K) Project - Family phase.</title>
        <authorList>
            <person name="Zhang G."/>
        </authorList>
    </citation>
    <scope>NUCLEOTIDE SEQUENCE [LARGE SCALE GENOMIC DNA]</scope>
    <source>
        <strain evidence="8">B10K-CU-031-23</strain>
    </source>
</reference>
<dbReference type="AlphaFoldDB" id="A0A7K8K916"/>
<keyword evidence="2" id="KW-0548">Nucleotidyltransferase</keyword>
<evidence type="ECO:0000256" key="6">
    <source>
        <dbReference type="ARBA" id="ARBA00022918"/>
    </source>
</evidence>
<comment type="caution">
    <text evidence="8">The sequence shown here is derived from an EMBL/GenBank/DDBJ whole genome shotgun (WGS) entry which is preliminary data.</text>
</comment>
<organism evidence="8 9">
    <name type="scientific">Lophotis ruficrista</name>
    <dbReference type="NCBI Taxonomy" id="172689"/>
    <lineage>
        <taxon>Eukaryota</taxon>
        <taxon>Metazoa</taxon>
        <taxon>Chordata</taxon>
        <taxon>Craniata</taxon>
        <taxon>Vertebrata</taxon>
        <taxon>Euteleostomi</taxon>
        <taxon>Archelosauria</taxon>
        <taxon>Archosauria</taxon>
        <taxon>Dinosauria</taxon>
        <taxon>Saurischia</taxon>
        <taxon>Theropoda</taxon>
        <taxon>Coelurosauria</taxon>
        <taxon>Aves</taxon>
        <taxon>Neognathae</taxon>
        <taxon>Neoaves</taxon>
        <taxon>Otidimorphae</taxon>
        <taxon>Otidiformes</taxon>
        <taxon>Otididae</taxon>
        <taxon>Lophotis</taxon>
    </lineage>
</organism>
<evidence type="ECO:0000256" key="3">
    <source>
        <dbReference type="ARBA" id="ARBA00022722"/>
    </source>
</evidence>
<dbReference type="GO" id="GO:0004519">
    <property type="term" value="F:endonuclease activity"/>
    <property type="evidence" value="ECO:0007669"/>
    <property type="project" value="UniProtKB-KW"/>
</dbReference>
<dbReference type="EMBL" id="VWYV01001089">
    <property type="protein sequence ID" value="NXE13567.1"/>
    <property type="molecule type" value="Genomic_DNA"/>
</dbReference>
<evidence type="ECO:0000256" key="2">
    <source>
        <dbReference type="ARBA" id="ARBA00022695"/>
    </source>
</evidence>
<dbReference type="PANTHER" id="PTHR41694:SF5">
    <property type="entry name" value="RIBONUCLEASE H"/>
    <property type="match status" value="1"/>
</dbReference>
<dbReference type="Pfam" id="PF06817">
    <property type="entry name" value="RVT_thumb"/>
    <property type="match status" value="1"/>
</dbReference>
<evidence type="ECO:0000256" key="1">
    <source>
        <dbReference type="ARBA" id="ARBA00022679"/>
    </source>
</evidence>
<sequence length="71" mass="8136">ANYLGARIQQRFISPQKVVIEDPKIHTLNDIQKLVGAIQWLRQFALFSPEEMKPFTDELAGTQDLAAPWEL</sequence>
<protein>
    <submittedName>
        <fullName evidence="8">POK6 protein</fullName>
    </submittedName>
</protein>
<keyword evidence="9" id="KW-1185">Reference proteome</keyword>
<keyword evidence="4" id="KW-0255">Endonuclease</keyword>